<dbReference type="Pfam" id="PF02984">
    <property type="entry name" value="Cyclin_C"/>
    <property type="match status" value="1"/>
</dbReference>
<dbReference type="InterPro" id="IPR004367">
    <property type="entry name" value="Cyclin_C-dom"/>
</dbReference>
<dbReference type="PROSITE" id="PS00292">
    <property type="entry name" value="CYCLINS"/>
    <property type="match status" value="1"/>
</dbReference>
<dbReference type="SMART" id="SM00385">
    <property type="entry name" value="CYCLIN"/>
    <property type="match status" value="2"/>
</dbReference>
<feature type="compositionally biased region" description="Basic and acidic residues" evidence="5">
    <location>
        <begin position="136"/>
        <end position="157"/>
    </location>
</feature>
<protein>
    <submittedName>
        <fullName evidence="8">S-phase entry cyclin-5</fullName>
    </submittedName>
</protein>
<feature type="compositionally biased region" description="Basic and acidic residues" evidence="5">
    <location>
        <begin position="23"/>
        <end position="37"/>
    </location>
</feature>
<keyword evidence="2 4" id="KW-0195">Cyclin</keyword>
<name>A0ABX6F306_KLUMA</name>
<dbReference type="Gene3D" id="1.10.472.10">
    <property type="entry name" value="Cyclin-like"/>
    <property type="match status" value="2"/>
</dbReference>
<dbReference type="PANTHER" id="PTHR10177">
    <property type="entry name" value="CYCLINS"/>
    <property type="match status" value="1"/>
</dbReference>
<evidence type="ECO:0000256" key="1">
    <source>
        <dbReference type="ARBA" id="ARBA00022618"/>
    </source>
</evidence>
<dbReference type="InterPro" id="IPR046965">
    <property type="entry name" value="Cyclin_A/B-like"/>
</dbReference>
<keyword evidence="1" id="KW-0132">Cell division</keyword>
<dbReference type="SMART" id="SM01332">
    <property type="entry name" value="Cyclin_C"/>
    <property type="match status" value="1"/>
</dbReference>
<dbReference type="Pfam" id="PF00134">
    <property type="entry name" value="Cyclin_N"/>
    <property type="match status" value="1"/>
</dbReference>
<keyword evidence="9" id="KW-1185">Reference proteome</keyword>
<proteinExistence type="inferred from homology"/>
<feature type="compositionally biased region" description="Polar residues" evidence="5">
    <location>
        <begin position="38"/>
        <end position="50"/>
    </location>
</feature>
<gene>
    <name evidence="8" type="primary">CLB5</name>
    <name evidence="8" type="ORF">FIM1_3547</name>
</gene>
<feature type="domain" description="Cyclin-like" evidence="6">
    <location>
        <begin position="211"/>
        <end position="295"/>
    </location>
</feature>
<feature type="compositionally biased region" description="Basic and acidic residues" evidence="5">
    <location>
        <begin position="56"/>
        <end position="67"/>
    </location>
</feature>
<accession>A0ABX6F306</accession>
<dbReference type="InterPro" id="IPR048258">
    <property type="entry name" value="Cyclins_cyclin-box"/>
</dbReference>
<dbReference type="SUPFAM" id="SSF47954">
    <property type="entry name" value="Cyclin-like"/>
    <property type="match status" value="2"/>
</dbReference>
<keyword evidence="3" id="KW-0131">Cell cycle</keyword>
<dbReference type="EMBL" id="CP015058">
    <property type="protein sequence ID" value="QGN16823.1"/>
    <property type="molecule type" value="Genomic_DNA"/>
</dbReference>
<organism evidence="8 9">
    <name type="scientific">Kluyveromyces marxianus</name>
    <name type="common">Yeast</name>
    <name type="synonym">Candida kefyr</name>
    <dbReference type="NCBI Taxonomy" id="4911"/>
    <lineage>
        <taxon>Eukaryota</taxon>
        <taxon>Fungi</taxon>
        <taxon>Dikarya</taxon>
        <taxon>Ascomycota</taxon>
        <taxon>Saccharomycotina</taxon>
        <taxon>Saccharomycetes</taxon>
        <taxon>Saccharomycetales</taxon>
        <taxon>Saccharomycetaceae</taxon>
        <taxon>Kluyveromyces</taxon>
    </lineage>
</organism>
<evidence type="ECO:0000256" key="4">
    <source>
        <dbReference type="RuleBase" id="RU000383"/>
    </source>
</evidence>
<evidence type="ECO:0000259" key="7">
    <source>
        <dbReference type="SMART" id="SM01332"/>
    </source>
</evidence>
<evidence type="ECO:0000256" key="5">
    <source>
        <dbReference type="SAM" id="MobiDB-lite"/>
    </source>
</evidence>
<evidence type="ECO:0000256" key="2">
    <source>
        <dbReference type="ARBA" id="ARBA00023127"/>
    </source>
</evidence>
<dbReference type="InterPro" id="IPR013763">
    <property type="entry name" value="Cyclin-like_dom"/>
</dbReference>
<evidence type="ECO:0000313" key="9">
    <source>
        <dbReference type="Proteomes" id="UP000422736"/>
    </source>
</evidence>
<dbReference type="InterPro" id="IPR036915">
    <property type="entry name" value="Cyclin-like_sf"/>
</dbReference>
<reference evidence="8 9" key="1">
    <citation type="submission" date="2016-03" db="EMBL/GenBank/DDBJ databases">
        <title>How can Kluyveromyces marxianus grow so fast - potential evolutionary course in Saccharomyces Complex revealed by comparative genomics.</title>
        <authorList>
            <person name="Mo W."/>
            <person name="Lu W."/>
            <person name="Yang X."/>
            <person name="Qi J."/>
            <person name="Lv H."/>
        </authorList>
    </citation>
    <scope>NUCLEOTIDE SEQUENCE [LARGE SCALE GENOMIC DNA]</scope>
    <source>
        <strain evidence="8 9">FIM1</strain>
    </source>
</reference>
<feature type="domain" description="Cyclin C-terminal" evidence="7">
    <location>
        <begin position="304"/>
        <end position="427"/>
    </location>
</feature>
<dbReference type="InterPro" id="IPR039361">
    <property type="entry name" value="Cyclin"/>
</dbReference>
<evidence type="ECO:0000313" key="8">
    <source>
        <dbReference type="EMBL" id="QGN16823.1"/>
    </source>
</evidence>
<feature type="region of interest" description="Disordered" evidence="5">
    <location>
        <begin position="23"/>
        <end position="157"/>
    </location>
</feature>
<feature type="compositionally biased region" description="Low complexity" evidence="5">
    <location>
        <begin position="124"/>
        <end position="135"/>
    </location>
</feature>
<feature type="compositionally biased region" description="Low complexity" evidence="5">
    <location>
        <begin position="80"/>
        <end position="98"/>
    </location>
</feature>
<sequence>MTSVCSTGSQSCEVEPQVDIRIETKVESGRIKSDRDSQSISTMENTSSSIPRKRTALSEKPTEENKLKSSVASLRKQQESGSNSSSSSSSSSVSVGGSQRFYGKKPVSLKRSIYRDNEQETEASSGSGSSSSTSSEPERHVKRLKSERLEKRREELDSQDKDDVTMCYDYADEIFEHLYKRQFETTTRLNYLKDKNYEFYLRPTMRSILVDWIIEVHCKFQLLPETLYLAINIMDRYLSFNKVTLPKLQLIAITSLLIAAKFEEVNLPKLSNYSYITDSAYSNEEIKQAEFVILNKLEYNIGWPNPLNFLRRISRCDNYDSTTRQLGKCLLEYMVCCPHFISLVPSQIASVAMYTAQKIVHPDFQWDELWSHYSLHPFDDNETELREQAQILINDIAKPSTQLNALIYKYKKIGIWNKIHNWCLENSIINSEEESSSDCASSIASSVSA</sequence>
<feature type="domain" description="Cyclin-like" evidence="6">
    <location>
        <begin position="308"/>
        <end position="394"/>
    </location>
</feature>
<evidence type="ECO:0000256" key="3">
    <source>
        <dbReference type="ARBA" id="ARBA00023306"/>
    </source>
</evidence>
<comment type="similarity">
    <text evidence="4">Belongs to the cyclin family.</text>
</comment>
<dbReference type="Proteomes" id="UP000422736">
    <property type="component" value="Chromosome 5"/>
</dbReference>
<dbReference type="PIRSF" id="PIRSF001771">
    <property type="entry name" value="Cyclin_A_B_D_E"/>
    <property type="match status" value="1"/>
</dbReference>
<dbReference type="InterPro" id="IPR006671">
    <property type="entry name" value="Cyclin_N"/>
</dbReference>
<evidence type="ECO:0000259" key="6">
    <source>
        <dbReference type="SMART" id="SM00385"/>
    </source>
</evidence>